<dbReference type="EMBL" id="UPTC01006162">
    <property type="protein sequence ID" value="VBB35495.1"/>
    <property type="molecule type" value="Genomic_DNA"/>
</dbReference>
<protein>
    <submittedName>
        <fullName evidence="2">Uncharacterized protein</fullName>
    </submittedName>
</protein>
<proteinExistence type="predicted"/>
<sequence length="32" mass="3320">MLFAGILLSIVAAVVLSEGDVESAVREVTTTK</sequence>
<accession>A0A498SYW7</accession>
<feature type="non-terminal residue" evidence="2">
    <location>
        <position position="32"/>
    </location>
</feature>
<evidence type="ECO:0000313" key="3">
    <source>
        <dbReference type="Proteomes" id="UP000276991"/>
    </source>
</evidence>
<dbReference type="AlphaFoldDB" id="A0A498SYW7"/>
<dbReference type="OrthoDB" id="5874082at2759"/>
<dbReference type="Proteomes" id="UP000276991">
    <property type="component" value="Unassembled WGS sequence"/>
</dbReference>
<feature type="signal peptide" evidence="1">
    <location>
        <begin position="1"/>
        <end position="17"/>
    </location>
</feature>
<name>A0A498SYW7_ACAVI</name>
<reference evidence="2 3" key="1">
    <citation type="submission" date="2018-08" db="EMBL/GenBank/DDBJ databases">
        <authorList>
            <person name="Laetsch R D."/>
            <person name="Stevens L."/>
            <person name="Kumar S."/>
            <person name="Blaxter L. M."/>
        </authorList>
    </citation>
    <scope>NUCLEOTIDE SEQUENCE [LARGE SCALE GENOMIC DNA]</scope>
</reference>
<keyword evidence="1" id="KW-0732">Signal</keyword>
<organism evidence="2 3">
    <name type="scientific">Acanthocheilonema viteae</name>
    <name type="common">Filarial nematode worm</name>
    <name type="synonym">Dipetalonema viteae</name>
    <dbReference type="NCBI Taxonomy" id="6277"/>
    <lineage>
        <taxon>Eukaryota</taxon>
        <taxon>Metazoa</taxon>
        <taxon>Ecdysozoa</taxon>
        <taxon>Nematoda</taxon>
        <taxon>Chromadorea</taxon>
        <taxon>Rhabditida</taxon>
        <taxon>Spirurina</taxon>
        <taxon>Spiruromorpha</taxon>
        <taxon>Filarioidea</taxon>
        <taxon>Onchocercidae</taxon>
        <taxon>Acanthocheilonema</taxon>
    </lineage>
</organism>
<evidence type="ECO:0000313" key="2">
    <source>
        <dbReference type="EMBL" id="VBB35495.1"/>
    </source>
</evidence>
<keyword evidence="3" id="KW-1185">Reference proteome</keyword>
<evidence type="ECO:0000256" key="1">
    <source>
        <dbReference type="SAM" id="SignalP"/>
    </source>
</evidence>
<feature type="chain" id="PRO_5019778570" evidence="1">
    <location>
        <begin position="18"/>
        <end position="32"/>
    </location>
</feature>
<gene>
    <name evidence="2" type="ORF">NAV_LOCUS10286</name>
</gene>